<reference evidence="1 2" key="1">
    <citation type="submission" date="2023-01" db="EMBL/GenBank/DDBJ databases">
        <title>Novel species of the genus Asticcacaulis isolated from rivers.</title>
        <authorList>
            <person name="Lu H."/>
        </authorList>
    </citation>
    <scope>NUCLEOTIDE SEQUENCE [LARGE SCALE GENOMIC DNA]</scope>
    <source>
        <strain evidence="1 2">LKC15W</strain>
    </source>
</reference>
<sequence length="86" mass="9713">MPVTVDQFLNAALDRDIDASRATGDCQTYFDLLRDLDFFQRTLAQRARACRGQTDDDLSYQKTAAALAQVKSRLQDIEQVYGLVSH</sequence>
<evidence type="ECO:0000313" key="1">
    <source>
        <dbReference type="EMBL" id="MDC7677549.1"/>
    </source>
</evidence>
<accession>A0ABT5HMS6</accession>
<evidence type="ECO:0000313" key="2">
    <source>
        <dbReference type="Proteomes" id="UP001218579"/>
    </source>
</evidence>
<dbReference type="RefSeq" id="WP_272745874.1">
    <property type="nucleotide sequence ID" value="NZ_JAQQKV010000004.1"/>
</dbReference>
<comment type="caution">
    <text evidence="1">The sequence shown here is derived from an EMBL/GenBank/DDBJ whole genome shotgun (WGS) entry which is preliminary data.</text>
</comment>
<dbReference type="Proteomes" id="UP001218579">
    <property type="component" value="Unassembled WGS sequence"/>
</dbReference>
<protein>
    <submittedName>
        <fullName evidence="1">Uncharacterized protein</fullName>
    </submittedName>
</protein>
<name>A0ABT5HMS6_9CAUL</name>
<organism evidence="1 2">
    <name type="scientific">Asticcacaulis machinosus</name>
    <dbReference type="NCBI Taxonomy" id="2984211"/>
    <lineage>
        <taxon>Bacteria</taxon>
        <taxon>Pseudomonadati</taxon>
        <taxon>Pseudomonadota</taxon>
        <taxon>Alphaproteobacteria</taxon>
        <taxon>Caulobacterales</taxon>
        <taxon>Caulobacteraceae</taxon>
        <taxon>Asticcacaulis</taxon>
    </lineage>
</organism>
<gene>
    <name evidence="1" type="ORF">PQU98_15510</name>
</gene>
<proteinExistence type="predicted"/>
<keyword evidence="2" id="KW-1185">Reference proteome</keyword>
<dbReference type="EMBL" id="JAQQKV010000004">
    <property type="protein sequence ID" value="MDC7677549.1"/>
    <property type="molecule type" value="Genomic_DNA"/>
</dbReference>